<keyword evidence="13 23" id="KW-0067">ATP-binding</keyword>
<feature type="binding site" evidence="23">
    <location>
        <position position="129"/>
    </location>
    <ligand>
        <name>ATP</name>
        <dbReference type="ChEBI" id="CHEBI:30616"/>
        <label>1</label>
    </ligand>
</feature>
<comment type="cofactor">
    <cofactor evidence="1">
        <name>Mn(2+)</name>
        <dbReference type="ChEBI" id="CHEBI:29035"/>
    </cofactor>
</comment>
<comment type="pathway">
    <text evidence="3 24">Pyrimidine metabolism; UMP biosynthesis via de novo pathway; UMP from orotate: step 2/2.</text>
</comment>
<dbReference type="InterPro" id="IPR005483">
    <property type="entry name" value="CPSase_dom"/>
</dbReference>
<feature type="binding site" evidence="23">
    <location>
        <position position="785"/>
    </location>
    <ligand>
        <name>ATP</name>
        <dbReference type="ChEBI" id="CHEBI:30616"/>
        <label>2</label>
    </ligand>
</feature>
<dbReference type="Pfam" id="PF02142">
    <property type="entry name" value="MGS"/>
    <property type="match status" value="1"/>
</dbReference>
<feature type="binding site" evidence="23">
    <location>
        <position position="301"/>
    </location>
    <ligand>
        <name>Mg(2+)</name>
        <dbReference type="ChEBI" id="CHEBI:18420"/>
        <label>2</label>
    </ligand>
</feature>
<feature type="region of interest" description="Disordered" evidence="25">
    <location>
        <begin position="1387"/>
        <end position="1414"/>
    </location>
</feature>
<dbReference type="NCBIfam" id="TIGR01369">
    <property type="entry name" value="CPSaseII_lrg"/>
    <property type="match status" value="1"/>
</dbReference>
<dbReference type="Pfam" id="PF02787">
    <property type="entry name" value="CPSase_L_D3"/>
    <property type="match status" value="1"/>
</dbReference>
<comment type="pathway">
    <text evidence="2 23">Pyrimidine metabolism; UMP biosynthesis via de novo pathway; (S)-dihydroorotate from bicarbonate: step 1/3.</text>
</comment>
<keyword evidence="12 24" id="KW-0210">Decarboxylase</keyword>
<evidence type="ECO:0000256" key="7">
    <source>
        <dbReference type="ARBA" id="ARBA00022598"/>
    </source>
</evidence>
<comment type="similarity">
    <text evidence="5 23">Belongs to the CarB family.</text>
</comment>
<dbReference type="InterPro" id="IPR005479">
    <property type="entry name" value="CPAse_ATP-bd"/>
</dbReference>
<dbReference type="Pfam" id="PF02786">
    <property type="entry name" value="CPSase_L_D2"/>
    <property type="match status" value="2"/>
</dbReference>
<feature type="binding site" evidence="23">
    <location>
        <position position="175"/>
    </location>
    <ligand>
        <name>ATP</name>
        <dbReference type="ChEBI" id="CHEBI:30616"/>
        <label>1</label>
    </ligand>
</feature>
<feature type="binding site" evidence="23">
    <location>
        <position position="176"/>
    </location>
    <ligand>
        <name>ATP</name>
        <dbReference type="ChEBI" id="CHEBI:30616"/>
        <label>1</label>
    </ligand>
</feature>
<keyword evidence="16" id="KW-0464">Manganese</keyword>
<dbReference type="UniPathway" id="UPA00068">
    <property type="reaction ID" value="UER00171"/>
</dbReference>
<keyword evidence="7 23" id="KW-0436">Ligase</keyword>
<dbReference type="SMART" id="SM01096">
    <property type="entry name" value="CPSase_L_D3"/>
    <property type="match status" value="1"/>
</dbReference>
<dbReference type="EC" id="6.3.4.16" evidence="23"/>
<evidence type="ECO:0000256" key="21">
    <source>
        <dbReference type="ARBA" id="ARBA00057223"/>
    </source>
</evidence>
<feature type="binding site" evidence="23">
    <location>
        <position position="838"/>
    </location>
    <ligand>
        <name>Mg(2+)</name>
        <dbReference type="ChEBI" id="CHEBI:18420"/>
        <label>4</label>
    </ligand>
</feature>
<feature type="binding site" evidence="23">
    <location>
        <position position="299"/>
    </location>
    <ligand>
        <name>Mn(2+)</name>
        <dbReference type="ChEBI" id="CHEBI:29035"/>
        <label>1</label>
    </ligand>
</feature>
<feature type="binding site" evidence="23">
    <location>
        <position position="838"/>
    </location>
    <ligand>
        <name>Mn(2+)</name>
        <dbReference type="ChEBI" id="CHEBI:29035"/>
        <label>3</label>
    </ligand>
</feature>
<comment type="function">
    <text evidence="21 23">Large subunit of the glutamine-dependent carbamoyl phosphate synthetase (CPSase). CPSase catalyzes the formation of carbamoyl phosphate from the ammonia moiety of glutamine, carbonate, and phosphate donated by ATP, constituting the first step of 2 biosynthetic pathways, one leading to arginine and/or urea and the other to pyrimidine nucleotides. The large subunit (synthetase) binds the substrates ammonia (free or transferred from glutamine from the small subunit), hydrogencarbonate and ATP and carries out an ATP-coupled ligase reaction, activating hydrogencarbonate by forming carboxy phosphate which reacts with ammonia to form carbamoyl phosphate.</text>
</comment>
<dbReference type="Proteomes" id="UP000198983">
    <property type="component" value="Chromosome I"/>
</dbReference>
<dbReference type="InterPro" id="IPR018089">
    <property type="entry name" value="OMPdecase_AS"/>
</dbReference>
<feature type="binding site" evidence="23">
    <location>
        <position position="826"/>
    </location>
    <ligand>
        <name>Mn(2+)</name>
        <dbReference type="ChEBI" id="CHEBI:29035"/>
        <label>3</label>
    </ligand>
</feature>
<dbReference type="InterPro" id="IPR011607">
    <property type="entry name" value="MGS-like_dom"/>
</dbReference>
<feature type="binding site" evidence="23">
    <location>
        <position position="751"/>
    </location>
    <ligand>
        <name>ATP</name>
        <dbReference type="ChEBI" id="CHEBI:30616"/>
        <label>2</label>
    </ligand>
</feature>
<feature type="region of interest" description="Disordered" evidence="25">
    <location>
        <begin position="1097"/>
        <end position="1134"/>
    </location>
</feature>
<feature type="binding site" evidence="23">
    <location>
        <position position="758"/>
    </location>
    <ligand>
        <name>ATP</name>
        <dbReference type="ChEBI" id="CHEBI:30616"/>
        <label>2</label>
    </ligand>
</feature>
<comment type="subunit">
    <text evidence="22 23">Composed of two chains; the small (or glutamine) chain promotes the hydrolysis of glutamine to ammonia, which is used by the large (or ammonia) chain to synthesize carbamoyl phosphate. Tetramer of heterodimers (alpha,beta)4.</text>
</comment>
<dbReference type="NCBIfam" id="NF003671">
    <property type="entry name" value="PRK05294.1"/>
    <property type="match status" value="1"/>
</dbReference>
<feature type="binding site" evidence="23">
    <location>
        <position position="299"/>
    </location>
    <ligand>
        <name>ATP</name>
        <dbReference type="ChEBI" id="CHEBI:30616"/>
        <label>1</label>
    </ligand>
</feature>
<evidence type="ECO:0000256" key="25">
    <source>
        <dbReference type="SAM" id="MobiDB-lite"/>
    </source>
</evidence>
<feature type="domain" description="ATP-grasp" evidence="26">
    <location>
        <begin position="676"/>
        <end position="867"/>
    </location>
</feature>
<feature type="binding site" evidence="23">
    <location>
        <position position="784"/>
    </location>
    <ligand>
        <name>ATP</name>
        <dbReference type="ChEBI" id="CHEBI:30616"/>
        <label>2</label>
    </ligand>
</feature>
<dbReference type="FunFam" id="1.10.1030.10:FF:000002">
    <property type="entry name" value="Carbamoyl-phosphate synthase large chain"/>
    <property type="match status" value="1"/>
</dbReference>
<keyword evidence="6 23" id="KW-0055">Arginine biosynthesis</keyword>
<dbReference type="InterPro" id="IPR011060">
    <property type="entry name" value="RibuloseP-bd_barrel"/>
</dbReference>
<dbReference type="PROSITE" id="PS00156">
    <property type="entry name" value="OMPDECASE"/>
    <property type="match status" value="1"/>
</dbReference>
<feature type="compositionally biased region" description="Basic and acidic residues" evidence="25">
    <location>
        <begin position="1114"/>
        <end position="1134"/>
    </location>
</feature>
<organism evidence="28 29">
    <name type="scientific">Actinopolymorpha singaporensis</name>
    <dbReference type="NCBI Taxonomy" id="117157"/>
    <lineage>
        <taxon>Bacteria</taxon>
        <taxon>Bacillati</taxon>
        <taxon>Actinomycetota</taxon>
        <taxon>Actinomycetes</taxon>
        <taxon>Propionibacteriales</taxon>
        <taxon>Actinopolymorphaceae</taxon>
        <taxon>Actinopolymorpha</taxon>
    </lineage>
</organism>
<evidence type="ECO:0000256" key="23">
    <source>
        <dbReference type="HAMAP-Rule" id="MF_01210"/>
    </source>
</evidence>
<feature type="binding site" evidence="23">
    <location>
        <position position="208"/>
    </location>
    <ligand>
        <name>ATP</name>
        <dbReference type="ChEBI" id="CHEBI:30616"/>
        <label>1</label>
    </ligand>
</feature>
<evidence type="ECO:0000256" key="24">
    <source>
        <dbReference type="HAMAP-Rule" id="MF_01215"/>
    </source>
</evidence>
<dbReference type="InterPro" id="IPR005480">
    <property type="entry name" value="CPSase_lsu_oligo"/>
</dbReference>
<accession>A0A1H1VK95</accession>
<dbReference type="Pfam" id="PF00215">
    <property type="entry name" value="OMPdecase"/>
    <property type="match status" value="1"/>
</dbReference>
<dbReference type="SMART" id="SM00934">
    <property type="entry name" value="OMPdecase"/>
    <property type="match status" value="1"/>
</dbReference>
<dbReference type="PANTHER" id="PTHR11405:SF53">
    <property type="entry name" value="CARBAMOYL-PHOSPHATE SYNTHASE [AMMONIA], MITOCHONDRIAL"/>
    <property type="match status" value="1"/>
</dbReference>
<dbReference type="Gene3D" id="3.40.50.20">
    <property type="match status" value="2"/>
</dbReference>
<comment type="catalytic activity">
    <reaction evidence="19 23">
        <text>hydrogencarbonate + L-glutamine + 2 ATP + H2O = carbamoyl phosphate + L-glutamate + 2 ADP + phosphate + 2 H(+)</text>
        <dbReference type="Rhea" id="RHEA:18633"/>
        <dbReference type="ChEBI" id="CHEBI:15377"/>
        <dbReference type="ChEBI" id="CHEBI:15378"/>
        <dbReference type="ChEBI" id="CHEBI:17544"/>
        <dbReference type="ChEBI" id="CHEBI:29985"/>
        <dbReference type="ChEBI" id="CHEBI:30616"/>
        <dbReference type="ChEBI" id="CHEBI:43474"/>
        <dbReference type="ChEBI" id="CHEBI:58228"/>
        <dbReference type="ChEBI" id="CHEBI:58359"/>
        <dbReference type="ChEBI" id="CHEBI:456216"/>
        <dbReference type="EC" id="6.3.5.5"/>
    </reaction>
</comment>
<keyword evidence="17 24" id="KW-0456">Lyase</keyword>
<feature type="binding site" evidence="23">
    <location>
        <position position="838"/>
    </location>
    <ligand>
        <name>Mg(2+)</name>
        <dbReference type="ChEBI" id="CHEBI:18420"/>
        <label>3</label>
    </ligand>
</feature>
<evidence type="ECO:0000256" key="15">
    <source>
        <dbReference type="ARBA" id="ARBA00022975"/>
    </source>
</evidence>
<dbReference type="Gene3D" id="3.40.50.1380">
    <property type="entry name" value="Methylglyoxal synthase-like domain"/>
    <property type="match status" value="1"/>
</dbReference>
<dbReference type="FunFam" id="3.30.470.20:FF:000014">
    <property type="entry name" value="Carbamoyl-phosphate synthase large chain"/>
    <property type="match status" value="1"/>
</dbReference>
<dbReference type="GO" id="GO:0006526">
    <property type="term" value="P:L-arginine biosynthetic process"/>
    <property type="evidence" value="ECO:0007669"/>
    <property type="project" value="UniProtKB-UniRule"/>
</dbReference>
<proteinExistence type="inferred from homology"/>
<comment type="pathway">
    <text evidence="4 23">Amino-acid biosynthesis; L-arginine biosynthesis; carbamoyl phosphate from bicarbonate: step 1/1.</text>
</comment>
<dbReference type="Gene3D" id="3.30.1490.20">
    <property type="entry name" value="ATP-grasp fold, A domain"/>
    <property type="match status" value="1"/>
</dbReference>
<dbReference type="GO" id="GO:0046872">
    <property type="term" value="F:metal ion binding"/>
    <property type="evidence" value="ECO:0007669"/>
    <property type="project" value="UniProtKB-KW"/>
</dbReference>
<dbReference type="InterPro" id="IPR013785">
    <property type="entry name" value="Aldolase_TIM"/>
</dbReference>
<dbReference type="InterPro" id="IPR058047">
    <property type="entry name" value="CPSase_preATP-grasp"/>
</dbReference>
<dbReference type="EC" id="4.1.1.23" evidence="24"/>
<dbReference type="PROSITE" id="PS51855">
    <property type="entry name" value="MGS"/>
    <property type="match status" value="1"/>
</dbReference>
<dbReference type="HAMAP" id="MF_01215">
    <property type="entry name" value="OMPdecase_type2"/>
    <property type="match status" value="1"/>
</dbReference>
<dbReference type="SUPFAM" id="SSF48108">
    <property type="entry name" value="Carbamoyl phosphate synthetase, large subunit connection domain"/>
    <property type="match status" value="1"/>
</dbReference>
<feature type="active site" description="Proton donor" evidence="24">
    <location>
        <position position="1231"/>
    </location>
</feature>
<feature type="binding site" evidence="23">
    <location>
        <position position="840"/>
    </location>
    <ligand>
        <name>Mg(2+)</name>
        <dbReference type="ChEBI" id="CHEBI:18420"/>
        <label>4</label>
    </ligand>
</feature>
<evidence type="ECO:0000256" key="11">
    <source>
        <dbReference type="ARBA" id="ARBA00022741"/>
    </source>
</evidence>
<feature type="binding site" evidence="23">
    <location>
        <position position="243"/>
    </location>
    <ligand>
        <name>ATP</name>
        <dbReference type="ChEBI" id="CHEBI:30616"/>
        <label>1</label>
    </ligand>
</feature>
<evidence type="ECO:0000256" key="8">
    <source>
        <dbReference type="ARBA" id="ARBA00022605"/>
    </source>
</evidence>
<feature type="binding site" evidence="23">
    <location>
        <position position="786"/>
    </location>
    <ligand>
        <name>ATP</name>
        <dbReference type="ChEBI" id="CHEBI:30616"/>
        <label>2</label>
    </ligand>
</feature>
<keyword evidence="10 23" id="KW-0677">Repeat</keyword>
<dbReference type="Gene3D" id="3.20.20.70">
    <property type="entry name" value="Aldolase class I"/>
    <property type="match status" value="1"/>
</dbReference>
<feature type="binding site" evidence="23">
    <location>
        <position position="299"/>
    </location>
    <ligand>
        <name>Mn(2+)</name>
        <dbReference type="ChEBI" id="CHEBI:29035"/>
        <label>2</label>
    </ligand>
</feature>
<comment type="caution">
    <text evidence="23">Lacks conserved residue(s) required for the propagation of feature annotation.</text>
</comment>
<comment type="domain">
    <text evidence="23">The large subunit is composed of 2 ATP-grasp domains that are involved in binding the 2 ATP molecules needed for carbamoyl phosphate synthesis. The N-terminal ATP-grasp domain (referred to as the carboxyphosphate synthetic component) catalyzes the ATP-dependent phosphorylation of hydrogencarbonate to carboxyphosphate and the subsequent nucleophilic attack by ammonia to form a carbamate intermediate. The C-terminal ATP-grasp domain (referred to as the carbamoyl phosphate synthetic component) then catalyzes the phosphorylation of carbamate with the second ATP to form the end product carbamoyl phosphate. The reactive and unstable enzyme intermediates are sequentially channeled from one active site to the next through the interior of the protein over a distance of at least 96 A.</text>
</comment>
<dbReference type="InterPro" id="IPR011761">
    <property type="entry name" value="ATP-grasp"/>
</dbReference>
<evidence type="ECO:0000256" key="1">
    <source>
        <dbReference type="ARBA" id="ARBA00001936"/>
    </source>
</evidence>
<feature type="binding site" evidence="23">
    <location>
        <position position="210"/>
    </location>
    <ligand>
        <name>ATP</name>
        <dbReference type="ChEBI" id="CHEBI:30616"/>
        <label>1</label>
    </ligand>
</feature>
<feature type="binding site" evidence="23">
    <location>
        <position position="285"/>
    </location>
    <ligand>
        <name>ATP</name>
        <dbReference type="ChEBI" id="CHEBI:30616"/>
        <label>1</label>
    </ligand>
</feature>
<name>A0A1H1VK95_9ACTN</name>
<feature type="binding site" evidence="23">
    <location>
        <position position="215"/>
    </location>
    <ligand>
        <name>ATP</name>
        <dbReference type="ChEBI" id="CHEBI:30616"/>
        <label>1</label>
    </ligand>
</feature>
<feature type="binding site" evidence="23">
    <location>
        <position position="838"/>
    </location>
    <ligand>
        <name>ATP</name>
        <dbReference type="ChEBI" id="CHEBI:30616"/>
        <label>2</label>
    </ligand>
</feature>
<dbReference type="PRINTS" id="PR00098">
    <property type="entry name" value="CPSASE"/>
</dbReference>
<comment type="cofactor">
    <cofactor evidence="23">
        <name>Mg(2+)</name>
        <dbReference type="ChEBI" id="CHEBI:18420"/>
    </cofactor>
    <cofactor evidence="23">
        <name>Mn(2+)</name>
        <dbReference type="ChEBI" id="CHEBI:29035"/>
    </cofactor>
    <text evidence="23">Binds 4 Mg(2+) or Mn(2+) ions per subunit.</text>
</comment>
<evidence type="ECO:0000256" key="22">
    <source>
        <dbReference type="ARBA" id="ARBA00062056"/>
    </source>
</evidence>
<evidence type="ECO:0000256" key="17">
    <source>
        <dbReference type="ARBA" id="ARBA00023239"/>
    </source>
</evidence>
<keyword evidence="14" id="KW-0460">Magnesium</keyword>
<evidence type="ECO:0000256" key="12">
    <source>
        <dbReference type="ARBA" id="ARBA00022793"/>
    </source>
</evidence>
<dbReference type="EMBL" id="LT629732">
    <property type="protein sequence ID" value="SDS85183.1"/>
    <property type="molecule type" value="Genomic_DNA"/>
</dbReference>
<dbReference type="FunFam" id="3.40.50.20:FF:000001">
    <property type="entry name" value="Carbamoyl-phosphate synthase large chain"/>
    <property type="match status" value="1"/>
</dbReference>
<feature type="binding site" evidence="23">
    <location>
        <position position="826"/>
    </location>
    <ligand>
        <name>Mg(2+)</name>
        <dbReference type="ChEBI" id="CHEBI:18420"/>
        <label>3</label>
    </ligand>
</feature>
<evidence type="ECO:0000259" key="27">
    <source>
        <dbReference type="PROSITE" id="PS51855"/>
    </source>
</evidence>
<feature type="binding site" evidence="23">
    <location>
        <position position="712"/>
    </location>
    <ligand>
        <name>ATP</name>
        <dbReference type="ChEBI" id="CHEBI:30616"/>
        <label>2</label>
    </ligand>
</feature>
<dbReference type="NCBIfam" id="TIGR02127">
    <property type="entry name" value="pyrF_sub2"/>
    <property type="match status" value="1"/>
</dbReference>
<feature type="binding site" evidence="23">
    <location>
        <position position="753"/>
    </location>
    <ligand>
        <name>ATP</name>
        <dbReference type="ChEBI" id="CHEBI:30616"/>
        <label>2</label>
    </ligand>
</feature>
<dbReference type="InterPro" id="IPR036914">
    <property type="entry name" value="MGS-like_dom_sf"/>
</dbReference>
<dbReference type="GO" id="GO:0004087">
    <property type="term" value="F:carbamoyl-phosphate synthase (ammonia) activity"/>
    <property type="evidence" value="ECO:0007669"/>
    <property type="project" value="UniProtKB-EC"/>
</dbReference>
<gene>
    <name evidence="24" type="primary">pyrF</name>
    <name evidence="23" type="synonym">carB</name>
    <name evidence="28" type="ORF">SAMN04489717_4103</name>
</gene>
<keyword evidence="8 23" id="KW-0028">Amino-acid biosynthesis</keyword>
<feature type="binding site" evidence="23">
    <location>
        <position position="285"/>
    </location>
    <ligand>
        <name>Mn(2+)</name>
        <dbReference type="ChEBI" id="CHEBI:29035"/>
        <label>1</label>
    </ligand>
</feature>
<evidence type="ECO:0000256" key="9">
    <source>
        <dbReference type="ARBA" id="ARBA00022723"/>
    </source>
</evidence>
<dbReference type="SUPFAM" id="SSF52335">
    <property type="entry name" value="Methylglyoxal synthase-like"/>
    <property type="match status" value="1"/>
</dbReference>
<evidence type="ECO:0000256" key="6">
    <source>
        <dbReference type="ARBA" id="ARBA00022571"/>
    </source>
</evidence>
<dbReference type="Gene3D" id="3.30.470.20">
    <property type="entry name" value="ATP-grasp fold, B domain"/>
    <property type="match status" value="2"/>
</dbReference>
<dbReference type="GO" id="GO:0004590">
    <property type="term" value="F:orotidine-5'-phosphate decarboxylase activity"/>
    <property type="evidence" value="ECO:0007669"/>
    <property type="project" value="UniProtKB-UniRule"/>
</dbReference>
<sequence>MPKRTDISSVLVIGSGPIVIGQAAEFDYSGTQACRVLRAEGLRVILVNSNPATIMTDPEFADATYVEPITPEHVEKIIALERPDALLATLGGQTALNAAVKLHESGVLAKYDVELIGASIDAIQRGENRESFKKIVDELGAESARSRICHTLDECLAAAGELNYPVVVRPSFTMGGAGSGMAYDEDDLRRIAGAGLQASPTTEVLLEESVLGWKEYELEVMRDRADNVVIVCSIENLDPMGVHTGDSITVAPAMTLTDREYQRMRDVAIGVIRAVGVDTGGCNIQFAINPADGRMIVIEMNPRVSRSSALASKATGFPIAKIAAKVALGYTLDEIPNDITEQTPASFEPTLDYVVVKVPRFAFEKFPHADQTLTTHMKSVGEAMAIGRNFTEALNKALRSIEKSDAAFVWSGEPRAKEDLLASIATPHDGRLREVVEAIRAGATPEELHEATRIDPWFLDQLFLLHEVATEVAEAPELTADVLRAAKRHGFADRQIAAIRGMREDVVRGVRWALGIRPVYKTVDTCAAEFAARTPYHYSSYDEETEVGPRERPAVIILGSGPNRIGQGIEFDYSCVHAALALHEAGYETVMVNCNPETVSTDYDTSDRLYFEPLTLEDVLEIVHAEEQAGPVAGVVCQLGGQTPLGLAQGLEDAGVPIVGTPPEAIHLAEERGAFGRVLAQAGLPAPKHGTATSFAEAKLIADEIGYPVLVRPSYVLGGRGMEIVYDDSALEDYIARATAISPEHPVLVDRFLDDAVEIDVDALYDGQELYLAGVMEHIEEAGIHSGDSACALPPITLGTEEIARIRRSTEAIAAGVGVRGLLNVQYALAGDVLYVLEANPRASRTVPFVSKATATPLAKAAARVMLGTSVAGLRAEGMLPATGDGGQLPPTAPLAVKEAVMPFNRFRSGDGRAIDTLLGPEMRSTGEVMGIDAGFGVAFAKSQAGAYGGALPTKGRVFVSVANRDKRHMIFPVKRLADLGFEILATEGTANVLRRNGVVARVVRKASQGTGPHGEPTIVQRIAAGDLDLIVNTPRGTTSGGSPRVDGYEIRTAAIMANIPCITTVQGLAAAVQGIESLRAGEVTVRSLQSWAQAEWADDRGNDSAGGSVSVSERAHESGHEGGREGGHEGKTDMTETFGARLRAALDERGPLCAGIDPHAALLRSWDLPDDPAGLERFALTAAEALAPRVAVVKPQSAFFERFGSRGIAVLERVIATSRAAGALVLLDAKRGDIGSTVQAYAEAYLDPASPLFADALTASPFLGFESLRPLLDTAAKHGSGVFVLALTSNPEGAQVQRARGEDGRTVAGGILDRLAAANAGATPLGSYGAVVGATVGDSGEDFTAVNGPLLAPGLGAQGATPADVRRVFGAAARNVVPATSRELLRTGPSPQALADAADRTNDSLRAALDAPR</sequence>
<evidence type="ECO:0000313" key="29">
    <source>
        <dbReference type="Proteomes" id="UP000198983"/>
    </source>
</evidence>
<keyword evidence="15 23" id="KW-0665">Pyrimidine biosynthesis</keyword>
<feature type="binding site" evidence="23">
    <location>
        <position position="838"/>
    </location>
    <ligand>
        <name>Mn(2+)</name>
        <dbReference type="ChEBI" id="CHEBI:29035"/>
        <label>4</label>
    </ligand>
</feature>
<evidence type="ECO:0000256" key="2">
    <source>
        <dbReference type="ARBA" id="ARBA00004812"/>
    </source>
</evidence>
<evidence type="ECO:0000256" key="18">
    <source>
        <dbReference type="ARBA" id="ARBA00047359"/>
    </source>
</evidence>
<feature type="domain" description="MGS-like" evidence="27">
    <location>
        <begin position="950"/>
        <end position="1099"/>
    </location>
</feature>
<dbReference type="Gene3D" id="1.10.1030.10">
    <property type="entry name" value="Carbamoyl-phosphate synthetase, large subunit oligomerisation domain"/>
    <property type="match status" value="1"/>
</dbReference>
<dbReference type="HAMAP" id="MF_01210_B">
    <property type="entry name" value="CPSase_L_chain_B"/>
    <property type="match status" value="1"/>
</dbReference>
<feature type="binding site" evidence="23">
    <location>
        <position position="783"/>
    </location>
    <ligand>
        <name>ATP</name>
        <dbReference type="ChEBI" id="CHEBI:30616"/>
        <label>2</label>
    </ligand>
</feature>
<dbReference type="InterPro" id="IPR001754">
    <property type="entry name" value="OMPdeCOase_dom"/>
</dbReference>
<dbReference type="InterPro" id="IPR011995">
    <property type="entry name" value="OMPdecase_type-2"/>
</dbReference>
<feature type="region of interest" description="Carboxyphosphate synthetic domain" evidence="23">
    <location>
        <begin position="1"/>
        <end position="402"/>
    </location>
</feature>
<keyword evidence="11 23" id="KW-0547">Nucleotide-binding</keyword>
<dbReference type="GO" id="GO:0005737">
    <property type="term" value="C:cytoplasm"/>
    <property type="evidence" value="ECO:0007669"/>
    <property type="project" value="TreeGrafter"/>
</dbReference>
<dbReference type="GO" id="GO:0044205">
    <property type="term" value="P:'de novo' UMP biosynthetic process"/>
    <property type="evidence" value="ECO:0007669"/>
    <property type="project" value="UniProtKB-UniRule"/>
</dbReference>
<dbReference type="PROSITE" id="PS00866">
    <property type="entry name" value="CPSASE_1"/>
    <property type="match status" value="2"/>
</dbReference>
<feature type="binding site" evidence="23">
    <location>
        <position position="301"/>
    </location>
    <ligand>
        <name>Mn(2+)</name>
        <dbReference type="ChEBI" id="CHEBI:29035"/>
        <label>2</label>
    </ligand>
</feature>
<dbReference type="GO" id="GO:0006541">
    <property type="term" value="P:glutamine metabolic process"/>
    <property type="evidence" value="ECO:0007669"/>
    <property type="project" value="TreeGrafter"/>
</dbReference>
<dbReference type="GO" id="GO:0004088">
    <property type="term" value="F:carbamoyl-phosphate synthase (glutamine-hydrolyzing) activity"/>
    <property type="evidence" value="ECO:0007669"/>
    <property type="project" value="UniProtKB-UniRule"/>
</dbReference>
<dbReference type="PROSITE" id="PS50975">
    <property type="entry name" value="ATP_GRASP"/>
    <property type="match status" value="2"/>
</dbReference>
<evidence type="ECO:0000313" key="28">
    <source>
        <dbReference type="EMBL" id="SDS85183.1"/>
    </source>
</evidence>
<evidence type="ECO:0000256" key="13">
    <source>
        <dbReference type="ARBA" id="ARBA00022840"/>
    </source>
</evidence>
<reference evidence="28 29" key="1">
    <citation type="submission" date="2016-10" db="EMBL/GenBank/DDBJ databases">
        <authorList>
            <person name="de Groot N.N."/>
        </authorList>
    </citation>
    <scope>NUCLEOTIDE SEQUENCE [LARGE SCALE GENOMIC DNA]</scope>
    <source>
        <strain evidence="28 29">DSM 22024</strain>
    </source>
</reference>
<dbReference type="InterPro" id="IPR036897">
    <property type="entry name" value="CarbamoylP_synth_lsu_oligo_sf"/>
</dbReference>
<evidence type="ECO:0000256" key="5">
    <source>
        <dbReference type="ARBA" id="ARBA00009799"/>
    </source>
</evidence>
<evidence type="ECO:0000259" key="26">
    <source>
        <dbReference type="PROSITE" id="PS50975"/>
    </source>
</evidence>
<dbReference type="EC" id="6.3.5.5" evidence="23"/>
<evidence type="ECO:0000256" key="20">
    <source>
        <dbReference type="ARBA" id="ARBA00049157"/>
    </source>
</evidence>
<evidence type="ECO:0000256" key="14">
    <source>
        <dbReference type="ARBA" id="ARBA00022842"/>
    </source>
</evidence>
<evidence type="ECO:0000256" key="10">
    <source>
        <dbReference type="ARBA" id="ARBA00022737"/>
    </source>
</evidence>
<feature type="binding site" evidence="23">
    <location>
        <position position="299"/>
    </location>
    <ligand>
        <name>Mg(2+)</name>
        <dbReference type="ChEBI" id="CHEBI:18420"/>
        <label>2</label>
    </ligand>
</feature>
<dbReference type="UniPathway" id="UPA00070">
    <property type="reaction ID" value="UER00115"/>
</dbReference>
<feature type="binding site" evidence="23">
    <location>
        <position position="242"/>
    </location>
    <ligand>
        <name>ATP</name>
        <dbReference type="ChEBI" id="CHEBI:30616"/>
        <label>1</label>
    </ligand>
</feature>
<dbReference type="OrthoDB" id="9804197at2"/>
<dbReference type="InterPro" id="IPR033937">
    <property type="entry name" value="MGS_CPS_CarB"/>
</dbReference>
<dbReference type="PROSITE" id="PS00867">
    <property type="entry name" value="CPSASE_2"/>
    <property type="match status" value="2"/>
</dbReference>
<evidence type="ECO:0000256" key="3">
    <source>
        <dbReference type="ARBA" id="ARBA00004861"/>
    </source>
</evidence>
<dbReference type="InterPro" id="IPR006275">
    <property type="entry name" value="CPSase_lsu"/>
</dbReference>
<keyword evidence="9" id="KW-0479">Metal-binding</keyword>
<dbReference type="GO" id="GO:0006207">
    <property type="term" value="P:'de novo' pyrimidine nucleobase biosynthetic process"/>
    <property type="evidence" value="ECO:0007669"/>
    <property type="project" value="InterPro"/>
</dbReference>
<evidence type="ECO:0000256" key="19">
    <source>
        <dbReference type="ARBA" id="ARBA00048816"/>
    </source>
</evidence>
<feature type="region of interest" description="Allosteric domain" evidence="23">
    <location>
        <begin position="949"/>
        <end position="1414"/>
    </location>
</feature>
<dbReference type="InterPro" id="IPR013815">
    <property type="entry name" value="ATP_grasp_subdomain_1"/>
</dbReference>
<feature type="binding site" evidence="23">
    <location>
        <position position="285"/>
    </location>
    <ligand>
        <name>Mg(2+)</name>
        <dbReference type="ChEBI" id="CHEBI:18420"/>
        <label>1</label>
    </ligand>
</feature>
<feature type="domain" description="ATP-grasp" evidence="26">
    <location>
        <begin position="133"/>
        <end position="328"/>
    </location>
</feature>
<feature type="binding site" evidence="23">
    <location>
        <position position="241"/>
    </location>
    <ligand>
        <name>ATP</name>
        <dbReference type="ChEBI" id="CHEBI:30616"/>
        <label>1</label>
    </ligand>
</feature>
<comment type="catalytic activity">
    <reaction evidence="20 24">
        <text>orotidine 5'-phosphate + H(+) = UMP + CO2</text>
        <dbReference type="Rhea" id="RHEA:11596"/>
        <dbReference type="ChEBI" id="CHEBI:15378"/>
        <dbReference type="ChEBI" id="CHEBI:16526"/>
        <dbReference type="ChEBI" id="CHEBI:57538"/>
        <dbReference type="ChEBI" id="CHEBI:57865"/>
        <dbReference type="EC" id="4.1.1.23"/>
    </reaction>
</comment>
<dbReference type="Pfam" id="PF25596">
    <property type="entry name" value="CPSase_L_D1"/>
    <property type="match status" value="2"/>
</dbReference>
<feature type="binding site" evidence="23">
    <location>
        <position position="840"/>
    </location>
    <ligand>
        <name>Mn(2+)</name>
        <dbReference type="ChEBI" id="CHEBI:29035"/>
        <label>4</label>
    </ligand>
</feature>
<feature type="binding site" evidence="23">
    <location>
        <position position="826"/>
    </location>
    <ligand>
        <name>ATP</name>
        <dbReference type="ChEBI" id="CHEBI:30616"/>
        <label>2</label>
    </ligand>
</feature>
<dbReference type="CDD" id="cd04725">
    <property type="entry name" value="OMP_decarboxylase_like"/>
    <property type="match status" value="1"/>
</dbReference>
<feature type="binding site" evidence="23">
    <location>
        <position position="169"/>
    </location>
    <ligand>
        <name>ATP</name>
        <dbReference type="ChEBI" id="CHEBI:30616"/>
        <label>1</label>
    </ligand>
</feature>
<comment type="similarity">
    <text evidence="24">Belongs to the OMP decarboxylase family. Type 2 subfamily.</text>
</comment>
<dbReference type="SUPFAM" id="SSF51366">
    <property type="entry name" value="Ribulose-phoshate binding barrel"/>
    <property type="match status" value="1"/>
</dbReference>
<dbReference type="FunFam" id="3.30.1490.20:FF:000001">
    <property type="entry name" value="Carbamoyl-phosphate synthase large chain"/>
    <property type="match status" value="1"/>
</dbReference>
<feature type="binding site" evidence="23">
    <location>
        <position position="299"/>
    </location>
    <ligand>
        <name>Mg(2+)</name>
        <dbReference type="ChEBI" id="CHEBI:18420"/>
        <label>1</label>
    </ligand>
</feature>
<dbReference type="CDD" id="cd01424">
    <property type="entry name" value="MGS_CPS_II"/>
    <property type="match status" value="1"/>
</dbReference>
<protein>
    <recommendedName>
        <fullName evidence="23 24">Multifunctional fusion protein</fullName>
    </recommendedName>
    <domain>
        <recommendedName>
            <fullName evidence="24">Orotidine 5'-phosphate decarboxylase</fullName>
            <ecNumber evidence="24">4.1.1.23</ecNumber>
        </recommendedName>
        <alternativeName>
            <fullName evidence="24">OMP decarboxylase</fullName>
            <shortName evidence="24">OMPDCase</shortName>
            <shortName evidence="24">OMPdecase</shortName>
        </alternativeName>
    </domain>
    <domain>
        <recommendedName>
            <fullName evidence="23">Carbamoyl phosphate synthase large chain</fullName>
            <ecNumber evidence="23">6.3.4.16</ecNumber>
            <ecNumber evidence="23">6.3.5.5</ecNumber>
        </recommendedName>
        <alternativeName>
            <fullName evidence="23">Carbamoyl phosphate synthetase ammonia chain</fullName>
        </alternativeName>
    </domain>
</protein>
<dbReference type="NCBIfam" id="NF009455">
    <property type="entry name" value="PRK12815.1"/>
    <property type="match status" value="1"/>
</dbReference>
<dbReference type="SUPFAM" id="SSF52440">
    <property type="entry name" value="PreATP-grasp domain"/>
    <property type="match status" value="2"/>
</dbReference>
<comment type="catalytic activity">
    <reaction evidence="18 23">
        <text>hydrogencarbonate + NH4(+) + 2 ATP = carbamoyl phosphate + 2 ADP + phosphate + 2 H(+)</text>
        <dbReference type="Rhea" id="RHEA:18029"/>
        <dbReference type="ChEBI" id="CHEBI:15378"/>
        <dbReference type="ChEBI" id="CHEBI:17544"/>
        <dbReference type="ChEBI" id="CHEBI:28938"/>
        <dbReference type="ChEBI" id="CHEBI:30616"/>
        <dbReference type="ChEBI" id="CHEBI:43474"/>
        <dbReference type="ChEBI" id="CHEBI:58228"/>
        <dbReference type="ChEBI" id="CHEBI:456216"/>
        <dbReference type="EC" id="6.3.4.16"/>
    </reaction>
</comment>
<dbReference type="FunFam" id="3.40.50.20:FF:000003">
    <property type="entry name" value="Carbamoyl-phosphate synthase large chain"/>
    <property type="match status" value="1"/>
</dbReference>
<dbReference type="STRING" id="117157.SAMN04489717_4103"/>
<keyword evidence="29" id="KW-1185">Reference proteome</keyword>
<dbReference type="GO" id="GO:0005524">
    <property type="term" value="F:ATP binding"/>
    <property type="evidence" value="ECO:0007669"/>
    <property type="project" value="UniProtKB-UniRule"/>
</dbReference>
<dbReference type="SUPFAM" id="SSF56059">
    <property type="entry name" value="Glutathione synthetase ATP-binding domain-like"/>
    <property type="match status" value="2"/>
</dbReference>
<dbReference type="InterPro" id="IPR016185">
    <property type="entry name" value="PreATP-grasp_dom_sf"/>
</dbReference>
<evidence type="ECO:0000256" key="4">
    <source>
        <dbReference type="ARBA" id="ARBA00005077"/>
    </source>
</evidence>
<evidence type="ECO:0000256" key="16">
    <source>
        <dbReference type="ARBA" id="ARBA00023211"/>
    </source>
</evidence>
<dbReference type="FunFam" id="3.30.470.20:FF:000007">
    <property type="entry name" value="Carbamoyl-phosphate synthase large chain"/>
    <property type="match status" value="1"/>
</dbReference>
<dbReference type="PANTHER" id="PTHR11405">
    <property type="entry name" value="CARBAMOYLTRANSFERASE FAMILY MEMBER"/>
    <property type="match status" value="1"/>
</dbReference>
<dbReference type="SMART" id="SM00851">
    <property type="entry name" value="MGS"/>
    <property type="match status" value="1"/>
</dbReference>